<evidence type="ECO:0000256" key="1">
    <source>
        <dbReference type="SAM" id="MobiDB-lite"/>
    </source>
</evidence>
<name>A0ABN2LDE3_9ACTN</name>
<comment type="caution">
    <text evidence="3">The sequence shown here is derived from an EMBL/GenBank/DDBJ whole genome shotgun (WGS) entry which is preliminary data.</text>
</comment>
<organism evidence="3 4">
    <name type="scientific">Luedemannella flava</name>
    <dbReference type="NCBI Taxonomy" id="349316"/>
    <lineage>
        <taxon>Bacteria</taxon>
        <taxon>Bacillati</taxon>
        <taxon>Actinomycetota</taxon>
        <taxon>Actinomycetes</taxon>
        <taxon>Micromonosporales</taxon>
        <taxon>Micromonosporaceae</taxon>
        <taxon>Luedemannella</taxon>
    </lineage>
</organism>
<feature type="transmembrane region" description="Helical" evidence="2">
    <location>
        <begin position="129"/>
        <end position="148"/>
    </location>
</feature>
<keyword evidence="2" id="KW-0472">Membrane</keyword>
<keyword evidence="2" id="KW-0812">Transmembrane</keyword>
<gene>
    <name evidence="3" type="ORF">GCM10009682_01050</name>
</gene>
<accession>A0ABN2LDE3</accession>
<feature type="transmembrane region" description="Helical" evidence="2">
    <location>
        <begin position="100"/>
        <end position="117"/>
    </location>
</feature>
<sequence length="173" mass="19064">MAMSATGPGSRGNDGRRRRTFGSCAGLAAECLPTANTISDPPFGAQPRGALRPDQLGVAGTGSPLREPWRREDWQWIAKPSGYIPDMDHPRRRSRKGPNIAWGVAFGCLMITIAARAPFLPFHGTRWDIALWAVQGILMALVAVLVWWERRGKADQSGVAESCRHDREHPGRR</sequence>
<feature type="region of interest" description="Disordered" evidence="1">
    <location>
        <begin position="38"/>
        <end position="64"/>
    </location>
</feature>
<evidence type="ECO:0000256" key="2">
    <source>
        <dbReference type="SAM" id="Phobius"/>
    </source>
</evidence>
<evidence type="ECO:0008006" key="5">
    <source>
        <dbReference type="Google" id="ProtNLM"/>
    </source>
</evidence>
<protein>
    <recommendedName>
        <fullName evidence="5">DUF2631 domain-containing protein</fullName>
    </recommendedName>
</protein>
<reference evidence="3 4" key="1">
    <citation type="journal article" date="2019" name="Int. J. Syst. Evol. Microbiol.">
        <title>The Global Catalogue of Microorganisms (GCM) 10K type strain sequencing project: providing services to taxonomists for standard genome sequencing and annotation.</title>
        <authorList>
            <consortium name="The Broad Institute Genomics Platform"/>
            <consortium name="The Broad Institute Genome Sequencing Center for Infectious Disease"/>
            <person name="Wu L."/>
            <person name="Ma J."/>
        </authorList>
    </citation>
    <scope>NUCLEOTIDE SEQUENCE [LARGE SCALE GENOMIC DNA]</scope>
    <source>
        <strain evidence="3 4">JCM 13250</strain>
    </source>
</reference>
<dbReference type="Proteomes" id="UP001500218">
    <property type="component" value="Unassembled WGS sequence"/>
</dbReference>
<evidence type="ECO:0000313" key="3">
    <source>
        <dbReference type="EMBL" id="GAA1782757.1"/>
    </source>
</evidence>
<keyword evidence="4" id="KW-1185">Reference proteome</keyword>
<proteinExistence type="predicted"/>
<keyword evidence="2" id="KW-1133">Transmembrane helix</keyword>
<evidence type="ECO:0000313" key="4">
    <source>
        <dbReference type="Proteomes" id="UP001500218"/>
    </source>
</evidence>
<dbReference type="EMBL" id="BAAALT010000003">
    <property type="protein sequence ID" value="GAA1782757.1"/>
    <property type="molecule type" value="Genomic_DNA"/>
</dbReference>